<dbReference type="EMBL" id="JBBPBM010000078">
    <property type="protein sequence ID" value="KAK8511417.1"/>
    <property type="molecule type" value="Genomic_DNA"/>
</dbReference>
<dbReference type="Gene3D" id="3.80.10.10">
    <property type="entry name" value="Ribonuclease Inhibitor"/>
    <property type="match status" value="2"/>
</dbReference>
<accession>A0ABR2BXY9</accession>
<gene>
    <name evidence="2" type="ORF">V6N12_038021</name>
</gene>
<dbReference type="PANTHER" id="PTHR36766">
    <property type="entry name" value="PLANT BROAD-SPECTRUM MILDEW RESISTANCE PROTEIN RPW8"/>
    <property type="match status" value="1"/>
</dbReference>
<evidence type="ECO:0000313" key="2">
    <source>
        <dbReference type="EMBL" id="KAK8511417.1"/>
    </source>
</evidence>
<evidence type="ECO:0000313" key="3">
    <source>
        <dbReference type="Proteomes" id="UP001472677"/>
    </source>
</evidence>
<dbReference type="SUPFAM" id="SSF52058">
    <property type="entry name" value="L domain-like"/>
    <property type="match status" value="1"/>
</dbReference>
<name>A0ABR2BXY9_9ROSI</name>
<evidence type="ECO:0000256" key="1">
    <source>
        <dbReference type="ARBA" id="ARBA00022821"/>
    </source>
</evidence>
<organism evidence="2 3">
    <name type="scientific">Hibiscus sabdariffa</name>
    <name type="common">roselle</name>
    <dbReference type="NCBI Taxonomy" id="183260"/>
    <lineage>
        <taxon>Eukaryota</taxon>
        <taxon>Viridiplantae</taxon>
        <taxon>Streptophyta</taxon>
        <taxon>Embryophyta</taxon>
        <taxon>Tracheophyta</taxon>
        <taxon>Spermatophyta</taxon>
        <taxon>Magnoliopsida</taxon>
        <taxon>eudicotyledons</taxon>
        <taxon>Gunneridae</taxon>
        <taxon>Pentapetalae</taxon>
        <taxon>rosids</taxon>
        <taxon>malvids</taxon>
        <taxon>Malvales</taxon>
        <taxon>Malvaceae</taxon>
        <taxon>Malvoideae</taxon>
        <taxon>Hibiscus</taxon>
    </lineage>
</organism>
<dbReference type="Proteomes" id="UP001472677">
    <property type="component" value="Unassembled WGS sequence"/>
</dbReference>
<comment type="caution">
    <text evidence="2">The sequence shown here is derived from an EMBL/GenBank/DDBJ whole genome shotgun (WGS) entry which is preliminary data.</text>
</comment>
<proteinExistence type="predicted"/>
<keyword evidence="1" id="KW-0611">Plant defense</keyword>
<reference evidence="2 3" key="1">
    <citation type="journal article" date="2024" name="G3 (Bethesda)">
        <title>Genome assembly of Hibiscus sabdariffa L. provides insights into metabolisms of medicinal natural products.</title>
        <authorList>
            <person name="Kim T."/>
        </authorList>
    </citation>
    <scope>NUCLEOTIDE SEQUENCE [LARGE SCALE GENOMIC DNA]</scope>
    <source>
        <strain evidence="2">TK-2024</strain>
        <tissue evidence="2">Old leaves</tissue>
    </source>
</reference>
<keyword evidence="3" id="KW-1185">Reference proteome</keyword>
<dbReference type="InterPro" id="IPR032675">
    <property type="entry name" value="LRR_dom_sf"/>
</dbReference>
<dbReference type="PANTHER" id="PTHR36766:SF30">
    <property type="entry name" value="TIR-NBS TYPE DISEASE RESISTANCE PROTEIN-RELATED"/>
    <property type="match status" value="1"/>
</dbReference>
<protein>
    <submittedName>
        <fullName evidence="2">Uncharacterized protein</fullName>
    </submittedName>
</protein>
<sequence length="195" mass="21463">MSRFSCLEKLEITRCPQLGWIGDEPFSSGVKKIAIEYSEKLRSIPSLDGLSSLEKLSIVKCNELGWKGGNPPFSSNLKEIEVRECGKLCKIGEGLLASTSLTDVLIRGCDNLRSIPFNGGSKSLLRLRLLDCNELRDIGCALSASTRLEIERCPSCRRFQGNKTELSKIPAAIHINICSLDDFLSLSGRNFPAVK</sequence>